<evidence type="ECO:0000256" key="6">
    <source>
        <dbReference type="ARBA" id="ARBA00023004"/>
    </source>
</evidence>
<proteinExistence type="inferred from homology"/>
<sequence length="212" mass="22853">QSFAKLPLDVEALGIDLLAATAHKIYGPAGIGMLYVRQKSPKVELTPQMTGGGHERGFRSGTSAVPLIVGFGRAVELCADKREEENRRLGILCNRLIDGIVEAHPDVILNGSREHRLPHNVNLCFPGLDAESLIMKMKGIACSTGSACTSTSLEPSHVIRALGRKTELAHSAVRFSLGRFNTEAEISTALETINEAVAEMKQSLPSQRLLNS</sequence>
<evidence type="ECO:0000256" key="2">
    <source>
        <dbReference type="ARBA" id="ARBA00006490"/>
    </source>
</evidence>
<comment type="catalytic activity">
    <reaction evidence="8">
        <text>(sulfur carrier)-H + L-cysteine = (sulfur carrier)-SH + L-alanine</text>
        <dbReference type="Rhea" id="RHEA:43892"/>
        <dbReference type="Rhea" id="RHEA-COMP:14737"/>
        <dbReference type="Rhea" id="RHEA-COMP:14739"/>
        <dbReference type="ChEBI" id="CHEBI:29917"/>
        <dbReference type="ChEBI" id="CHEBI:35235"/>
        <dbReference type="ChEBI" id="CHEBI:57972"/>
        <dbReference type="ChEBI" id="CHEBI:64428"/>
        <dbReference type="EC" id="2.8.1.7"/>
    </reaction>
</comment>
<evidence type="ECO:0000256" key="8">
    <source>
        <dbReference type="ARBA" id="ARBA00050776"/>
    </source>
</evidence>
<dbReference type="InterPro" id="IPR015422">
    <property type="entry name" value="PyrdxlP-dep_Trfase_small"/>
</dbReference>
<evidence type="ECO:0000256" key="9">
    <source>
        <dbReference type="RuleBase" id="RU004504"/>
    </source>
</evidence>
<dbReference type="InterPro" id="IPR015424">
    <property type="entry name" value="PyrdxlP-dep_Trfase"/>
</dbReference>
<dbReference type="PANTHER" id="PTHR11601">
    <property type="entry name" value="CYSTEINE DESULFURYLASE FAMILY MEMBER"/>
    <property type="match status" value="1"/>
</dbReference>
<feature type="domain" description="Aminotransferase class V" evidence="10">
    <location>
        <begin position="1"/>
        <end position="187"/>
    </location>
</feature>
<comment type="caution">
    <text evidence="11">The sequence shown here is derived from an EMBL/GenBank/DDBJ whole genome shotgun (WGS) entry which is preliminary data.</text>
</comment>
<dbReference type="Pfam" id="PF00266">
    <property type="entry name" value="Aminotran_5"/>
    <property type="match status" value="1"/>
</dbReference>
<evidence type="ECO:0000256" key="3">
    <source>
        <dbReference type="ARBA" id="ARBA00012239"/>
    </source>
</evidence>
<protein>
    <recommendedName>
        <fullName evidence="3">cysteine desulfurase</fullName>
        <ecNumber evidence="3">2.8.1.7</ecNumber>
    </recommendedName>
</protein>
<dbReference type="InterPro" id="IPR000192">
    <property type="entry name" value="Aminotrans_V_dom"/>
</dbReference>
<accession>A0A1E3X1V7</accession>
<dbReference type="SUPFAM" id="SSF53383">
    <property type="entry name" value="PLP-dependent transferases"/>
    <property type="match status" value="1"/>
</dbReference>
<dbReference type="PATRIC" id="fig|1872076.5.peg.6344"/>
<keyword evidence="4" id="KW-0479">Metal-binding</keyword>
<dbReference type="InterPro" id="IPR020578">
    <property type="entry name" value="Aminotrans_V_PyrdxlP_BS"/>
</dbReference>
<dbReference type="GO" id="GO:0051536">
    <property type="term" value="F:iron-sulfur cluster binding"/>
    <property type="evidence" value="ECO:0007669"/>
    <property type="project" value="UniProtKB-KW"/>
</dbReference>
<dbReference type="Gene3D" id="3.40.640.10">
    <property type="entry name" value="Type I PLP-dependent aspartate aminotransferase-like (Major domain)"/>
    <property type="match status" value="1"/>
</dbReference>
<dbReference type="GO" id="GO:0031071">
    <property type="term" value="F:cysteine desulfurase activity"/>
    <property type="evidence" value="ECO:0007669"/>
    <property type="project" value="UniProtKB-EC"/>
</dbReference>
<reference evidence="11 12" key="1">
    <citation type="submission" date="2016-07" db="EMBL/GenBank/DDBJ databases">
        <title>Draft genome of Scalindua rubra, obtained from a brine-seawater interface in the Red Sea, sheds light on salt adaptation in anammox bacteria.</title>
        <authorList>
            <person name="Speth D.R."/>
            <person name="Lagkouvardos I."/>
            <person name="Wang Y."/>
            <person name="Qian P.-Y."/>
            <person name="Dutilh B.E."/>
            <person name="Jetten M.S."/>
        </authorList>
    </citation>
    <scope>NUCLEOTIDE SEQUENCE [LARGE SCALE GENOMIC DNA]</scope>
    <source>
        <strain evidence="11">BSI-1</strain>
    </source>
</reference>
<evidence type="ECO:0000256" key="7">
    <source>
        <dbReference type="ARBA" id="ARBA00023014"/>
    </source>
</evidence>
<dbReference type="AlphaFoldDB" id="A0A1E3X1V7"/>
<evidence type="ECO:0000313" key="11">
    <source>
        <dbReference type="EMBL" id="ODS29620.1"/>
    </source>
</evidence>
<evidence type="ECO:0000256" key="4">
    <source>
        <dbReference type="ARBA" id="ARBA00022723"/>
    </source>
</evidence>
<evidence type="ECO:0000256" key="1">
    <source>
        <dbReference type="ARBA" id="ARBA00001933"/>
    </source>
</evidence>
<evidence type="ECO:0000313" key="12">
    <source>
        <dbReference type="Proteomes" id="UP000094056"/>
    </source>
</evidence>
<dbReference type="InterPro" id="IPR015421">
    <property type="entry name" value="PyrdxlP-dep_Trfase_major"/>
</dbReference>
<comment type="similarity">
    <text evidence="2">Belongs to the class-V pyridoxal-phosphate-dependent aminotransferase family. NifS/IscS subfamily.</text>
</comment>
<feature type="non-terminal residue" evidence="11">
    <location>
        <position position="1"/>
    </location>
</feature>
<dbReference type="PANTHER" id="PTHR11601:SF34">
    <property type="entry name" value="CYSTEINE DESULFURASE"/>
    <property type="match status" value="1"/>
</dbReference>
<dbReference type="PROSITE" id="PS00595">
    <property type="entry name" value="AA_TRANSFER_CLASS_5"/>
    <property type="match status" value="1"/>
</dbReference>
<comment type="cofactor">
    <cofactor evidence="1 9">
        <name>pyridoxal 5'-phosphate</name>
        <dbReference type="ChEBI" id="CHEBI:597326"/>
    </cofactor>
</comment>
<keyword evidence="7" id="KW-0411">Iron-sulfur</keyword>
<evidence type="ECO:0000256" key="5">
    <source>
        <dbReference type="ARBA" id="ARBA00022898"/>
    </source>
</evidence>
<dbReference type="GO" id="GO:0016829">
    <property type="term" value="F:lyase activity"/>
    <property type="evidence" value="ECO:0007669"/>
    <property type="project" value="UniProtKB-KW"/>
</dbReference>
<keyword evidence="11" id="KW-0456">Lyase</keyword>
<dbReference type="Proteomes" id="UP000094056">
    <property type="component" value="Unassembled WGS sequence"/>
</dbReference>
<dbReference type="EC" id="2.8.1.7" evidence="3"/>
<dbReference type="EMBL" id="MAYW01000442">
    <property type="protein sequence ID" value="ODS29620.1"/>
    <property type="molecule type" value="Genomic_DNA"/>
</dbReference>
<name>A0A1E3X1V7_9BACT</name>
<keyword evidence="6" id="KW-0408">Iron</keyword>
<organism evidence="11 12">
    <name type="scientific">Candidatus Scalindua rubra</name>
    <dbReference type="NCBI Taxonomy" id="1872076"/>
    <lineage>
        <taxon>Bacteria</taxon>
        <taxon>Pseudomonadati</taxon>
        <taxon>Planctomycetota</taxon>
        <taxon>Candidatus Brocadiia</taxon>
        <taxon>Candidatus Brocadiales</taxon>
        <taxon>Candidatus Scalinduaceae</taxon>
        <taxon>Candidatus Scalindua</taxon>
    </lineage>
</organism>
<gene>
    <name evidence="11" type="primary">nifS</name>
    <name evidence="11" type="ORF">SCARUB_05281</name>
</gene>
<keyword evidence="5" id="KW-0663">Pyridoxal phosphate</keyword>
<dbReference type="GO" id="GO:0046872">
    <property type="term" value="F:metal ion binding"/>
    <property type="evidence" value="ECO:0007669"/>
    <property type="project" value="UniProtKB-KW"/>
</dbReference>
<dbReference type="Gene3D" id="3.90.1150.10">
    <property type="entry name" value="Aspartate Aminotransferase, domain 1"/>
    <property type="match status" value="1"/>
</dbReference>
<evidence type="ECO:0000259" key="10">
    <source>
        <dbReference type="Pfam" id="PF00266"/>
    </source>
</evidence>